<dbReference type="AlphaFoldDB" id="A0A3N4NUZ2"/>
<comment type="caution">
    <text evidence="1">The sequence shown here is derived from an EMBL/GenBank/DDBJ whole genome shotgun (WGS) entry which is preliminary data.</text>
</comment>
<name>A0A3N4NUZ2_9FLAO</name>
<organism evidence="1 2">
    <name type="scientific">Aureibaculum marinum</name>
    <dbReference type="NCBI Taxonomy" id="2487930"/>
    <lineage>
        <taxon>Bacteria</taxon>
        <taxon>Pseudomonadati</taxon>
        <taxon>Bacteroidota</taxon>
        <taxon>Flavobacteriia</taxon>
        <taxon>Flavobacteriales</taxon>
        <taxon>Flavobacteriaceae</taxon>
        <taxon>Aureibaculum</taxon>
    </lineage>
</organism>
<dbReference type="EMBL" id="RPFJ01000002">
    <property type="protein sequence ID" value="RPE00183.1"/>
    <property type="molecule type" value="Genomic_DNA"/>
</dbReference>
<dbReference type="InterPro" id="IPR027056">
    <property type="entry name" value="Gluconate_2DH_su3"/>
</dbReference>
<keyword evidence="2" id="KW-1185">Reference proteome</keyword>
<dbReference type="OrthoDB" id="6385145at2"/>
<proteinExistence type="predicted"/>
<dbReference type="Proteomes" id="UP000270856">
    <property type="component" value="Unassembled WGS sequence"/>
</dbReference>
<evidence type="ECO:0000313" key="1">
    <source>
        <dbReference type="EMBL" id="RPE00183.1"/>
    </source>
</evidence>
<reference evidence="1 2" key="1">
    <citation type="submission" date="2018-11" db="EMBL/GenBank/DDBJ databases">
        <title>Aureibaculum marinum gen. nov., sp. nov., a member of the family Flavobacteriaceae isolated from the Bohai Sea.</title>
        <authorList>
            <person name="Ji X."/>
        </authorList>
    </citation>
    <scope>NUCLEOTIDE SEQUENCE [LARGE SCALE GENOMIC DNA]</scope>
    <source>
        <strain evidence="1 2">BH-SD17</strain>
    </source>
</reference>
<sequence length="194" mass="21651">MNRREALKGLGLSLGYVVATPTVLSMLQSCITEEALWNPIFLSVEQGKILKTLVDLILPKTDATPGALDVNVPEFIDLYIAKTASDKKKVSFKKGLDAIMQEMGVLNKINTDVNKESCDILLAKYLRSTPEQQKAFTKKEKLVYNTLKELRDRAVWAYKTSEEIGKNVLAYDPIPGKQQGCISLEETRGKAWSL</sequence>
<evidence type="ECO:0000313" key="2">
    <source>
        <dbReference type="Proteomes" id="UP000270856"/>
    </source>
</evidence>
<dbReference type="PROSITE" id="PS51257">
    <property type="entry name" value="PROKAR_LIPOPROTEIN"/>
    <property type="match status" value="1"/>
</dbReference>
<dbReference type="RefSeq" id="WP_123896419.1">
    <property type="nucleotide sequence ID" value="NZ_RPFJ01000002.1"/>
</dbReference>
<accession>A0A3N4NUZ2</accession>
<protein>
    <submittedName>
        <fullName evidence="1">Gluconate 2-dehydrogenase subunit 3 family protein</fullName>
    </submittedName>
</protein>
<dbReference type="Pfam" id="PF13618">
    <property type="entry name" value="Gluconate_2-dh3"/>
    <property type="match status" value="1"/>
</dbReference>
<gene>
    <name evidence="1" type="ORF">EGM88_02665</name>
</gene>